<evidence type="ECO:0000256" key="1">
    <source>
        <dbReference type="SAM" id="MobiDB-lite"/>
    </source>
</evidence>
<accession>A0A553HNZ9</accession>
<organism evidence="2 3">
    <name type="scientific">Xylaria flabelliformis</name>
    <dbReference type="NCBI Taxonomy" id="2512241"/>
    <lineage>
        <taxon>Eukaryota</taxon>
        <taxon>Fungi</taxon>
        <taxon>Dikarya</taxon>
        <taxon>Ascomycota</taxon>
        <taxon>Pezizomycotina</taxon>
        <taxon>Sordariomycetes</taxon>
        <taxon>Xylariomycetidae</taxon>
        <taxon>Xylariales</taxon>
        <taxon>Xylariaceae</taxon>
        <taxon>Xylaria</taxon>
    </lineage>
</organism>
<gene>
    <name evidence="2" type="ORF">FHL15_009410</name>
</gene>
<dbReference type="EMBL" id="VFLP01000064">
    <property type="protein sequence ID" value="TRX89660.1"/>
    <property type="molecule type" value="Genomic_DNA"/>
</dbReference>
<feature type="region of interest" description="Disordered" evidence="1">
    <location>
        <begin position="114"/>
        <end position="135"/>
    </location>
</feature>
<reference evidence="3" key="1">
    <citation type="submission" date="2019-06" db="EMBL/GenBank/DDBJ databases">
        <title>Draft genome sequence of the griseofulvin-producing fungus Xylaria cubensis strain G536.</title>
        <authorList>
            <person name="Mead M.E."/>
            <person name="Raja H.A."/>
            <person name="Steenwyk J.L."/>
            <person name="Knowles S.L."/>
            <person name="Oberlies N.H."/>
            <person name="Rokas A."/>
        </authorList>
    </citation>
    <scope>NUCLEOTIDE SEQUENCE [LARGE SCALE GENOMIC DNA]</scope>
    <source>
        <strain evidence="3">G536</strain>
    </source>
</reference>
<keyword evidence="3" id="KW-1185">Reference proteome</keyword>
<sequence>MNYQQIHDRLIKEILPQCSVICRSLSSLSEKDADNGLAKIHDLVIAKILSPLSQLDIANQEPGHRHSLTESVCHLMIYIEQKRASVNEDYKLGIDGPGKSGDDEIKEAMAMWGWLESESPPASPNQSKRPELPKE</sequence>
<name>A0A553HNZ9_9PEZI</name>
<evidence type="ECO:0000313" key="3">
    <source>
        <dbReference type="Proteomes" id="UP000319160"/>
    </source>
</evidence>
<comment type="caution">
    <text evidence="2">The sequence shown here is derived from an EMBL/GenBank/DDBJ whole genome shotgun (WGS) entry which is preliminary data.</text>
</comment>
<dbReference type="AlphaFoldDB" id="A0A553HNZ9"/>
<proteinExistence type="predicted"/>
<evidence type="ECO:0000313" key="2">
    <source>
        <dbReference type="EMBL" id="TRX89660.1"/>
    </source>
</evidence>
<protein>
    <submittedName>
        <fullName evidence="2">Uncharacterized protein</fullName>
    </submittedName>
</protein>
<dbReference type="Proteomes" id="UP000319160">
    <property type="component" value="Unassembled WGS sequence"/>
</dbReference>